<keyword evidence="7 11" id="KW-0472">Membrane</keyword>
<evidence type="ECO:0000259" key="12">
    <source>
        <dbReference type="PROSITE" id="PS50089"/>
    </source>
</evidence>
<evidence type="ECO:0000256" key="11">
    <source>
        <dbReference type="SAM" id="Phobius"/>
    </source>
</evidence>
<dbReference type="InterPro" id="IPR013083">
    <property type="entry name" value="Znf_RING/FYVE/PHD"/>
</dbReference>
<reference evidence="13" key="1">
    <citation type="journal article" date="2021" name="Front. Plant Sci.">
        <title>Chromosome-Scale Genome Assembly for Chinese Sour Jujube and Insights Into Its Genome Evolution and Domestication Signature.</title>
        <authorList>
            <person name="Shen L.-Y."/>
            <person name="Luo H."/>
            <person name="Wang X.-L."/>
            <person name="Wang X.-M."/>
            <person name="Qiu X.-J."/>
            <person name="Liu H."/>
            <person name="Zhou S.-S."/>
            <person name="Jia K.-H."/>
            <person name="Nie S."/>
            <person name="Bao Y.-T."/>
            <person name="Zhang R.-G."/>
            <person name="Yun Q.-Z."/>
            <person name="Chai Y.-H."/>
            <person name="Lu J.-Y."/>
            <person name="Li Y."/>
            <person name="Zhao S.-W."/>
            <person name="Mao J.-F."/>
            <person name="Jia S.-G."/>
            <person name="Mao Y.-M."/>
        </authorList>
    </citation>
    <scope>NUCLEOTIDE SEQUENCE</scope>
    <source>
        <strain evidence="13">AT0</strain>
        <tissue evidence="13">Leaf</tissue>
    </source>
</reference>
<organism evidence="13 14">
    <name type="scientific">Ziziphus jujuba var. spinosa</name>
    <dbReference type="NCBI Taxonomy" id="714518"/>
    <lineage>
        <taxon>Eukaryota</taxon>
        <taxon>Viridiplantae</taxon>
        <taxon>Streptophyta</taxon>
        <taxon>Embryophyta</taxon>
        <taxon>Tracheophyta</taxon>
        <taxon>Spermatophyta</taxon>
        <taxon>Magnoliopsida</taxon>
        <taxon>eudicotyledons</taxon>
        <taxon>Gunneridae</taxon>
        <taxon>Pentapetalae</taxon>
        <taxon>rosids</taxon>
        <taxon>fabids</taxon>
        <taxon>Rosales</taxon>
        <taxon>Rhamnaceae</taxon>
        <taxon>Paliureae</taxon>
        <taxon>Ziziphus</taxon>
    </lineage>
</organism>
<evidence type="ECO:0000313" key="13">
    <source>
        <dbReference type="EMBL" id="KAH7547101.1"/>
    </source>
</evidence>
<dbReference type="Gene3D" id="3.30.40.10">
    <property type="entry name" value="Zinc/RING finger domain, C3HC4 (zinc finger)"/>
    <property type="match status" value="1"/>
</dbReference>
<feature type="compositionally biased region" description="Polar residues" evidence="10">
    <location>
        <begin position="155"/>
        <end position="177"/>
    </location>
</feature>
<keyword evidence="4 9" id="KW-0863">Zinc-finger</keyword>
<dbReference type="InterPro" id="IPR001841">
    <property type="entry name" value="Znf_RING"/>
</dbReference>
<comment type="similarity">
    <text evidence="8">Belongs to the RING-type zinc finger family. ATL subfamily.</text>
</comment>
<keyword evidence="6 11" id="KW-1133">Transmembrane helix</keyword>
<name>A0A978W567_ZIZJJ</name>
<dbReference type="Proteomes" id="UP000813462">
    <property type="component" value="Unassembled WGS sequence"/>
</dbReference>
<keyword evidence="5" id="KW-0862">Zinc</keyword>
<evidence type="ECO:0000256" key="3">
    <source>
        <dbReference type="ARBA" id="ARBA00022723"/>
    </source>
</evidence>
<evidence type="ECO:0000256" key="2">
    <source>
        <dbReference type="ARBA" id="ARBA00022692"/>
    </source>
</evidence>
<protein>
    <recommendedName>
        <fullName evidence="12">RING-type domain-containing protein</fullName>
    </recommendedName>
</protein>
<proteinExistence type="inferred from homology"/>
<evidence type="ECO:0000256" key="1">
    <source>
        <dbReference type="ARBA" id="ARBA00004370"/>
    </source>
</evidence>
<evidence type="ECO:0000256" key="8">
    <source>
        <dbReference type="ARBA" id="ARBA00024209"/>
    </source>
</evidence>
<feature type="transmembrane region" description="Helical" evidence="11">
    <location>
        <begin position="6"/>
        <end position="33"/>
    </location>
</feature>
<evidence type="ECO:0000256" key="7">
    <source>
        <dbReference type="ARBA" id="ARBA00023136"/>
    </source>
</evidence>
<dbReference type="Pfam" id="PF13639">
    <property type="entry name" value="zf-RING_2"/>
    <property type="match status" value="1"/>
</dbReference>
<keyword evidence="2 11" id="KW-0812">Transmembrane</keyword>
<comment type="caution">
    <text evidence="13">The sequence shown here is derived from an EMBL/GenBank/DDBJ whole genome shotgun (WGS) entry which is preliminary data.</text>
</comment>
<evidence type="ECO:0000256" key="4">
    <source>
        <dbReference type="ARBA" id="ARBA00022771"/>
    </source>
</evidence>
<evidence type="ECO:0000256" key="9">
    <source>
        <dbReference type="PROSITE-ProRule" id="PRU00175"/>
    </source>
</evidence>
<evidence type="ECO:0000313" key="14">
    <source>
        <dbReference type="Proteomes" id="UP000813462"/>
    </source>
</evidence>
<feature type="domain" description="RING-type" evidence="12">
    <location>
        <begin position="95"/>
        <end position="138"/>
    </location>
</feature>
<dbReference type="AlphaFoldDB" id="A0A978W567"/>
<dbReference type="PANTHER" id="PTHR46539">
    <property type="entry name" value="E3 UBIQUITIN-PROTEIN LIGASE ATL42"/>
    <property type="match status" value="1"/>
</dbReference>
<comment type="subcellular location">
    <subcellularLocation>
        <location evidence="1">Membrane</location>
    </subcellularLocation>
</comment>
<dbReference type="PROSITE" id="PS50089">
    <property type="entry name" value="ZF_RING_2"/>
    <property type="match status" value="1"/>
</dbReference>
<evidence type="ECO:0000256" key="5">
    <source>
        <dbReference type="ARBA" id="ARBA00022833"/>
    </source>
</evidence>
<dbReference type="SUPFAM" id="SSF57850">
    <property type="entry name" value="RING/U-box"/>
    <property type="match status" value="1"/>
</dbReference>
<gene>
    <name evidence="13" type="ORF">FEM48_Zijuj01G0271300</name>
</gene>
<sequence length="177" mass="19706">MPPMDLFSGIVVIGVLIIAVAIYIFCIIAWYAYRQHVLSVGEGNGNLEEAKMEKYFPSMRWKPFLNTFNILKKENGNGNYADDDLEENSGGSTVCVVCLRVFEDGELVRQFPQCHHTFHADCIDKWLYSHSECCPLCRCPVNPQASYSRCGGETTPGNNSHEVSVDIGTSTRAISTS</sequence>
<dbReference type="SMART" id="SM00184">
    <property type="entry name" value="RING"/>
    <property type="match status" value="1"/>
</dbReference>
<evidence type="ECO:0000256" key="6">
    <source>
        <dbReference type="ARBA" id="ARBA00022989"/>
    </source>
</evidence>
<keyword evidence="3" id="KW-0479">Metal-binding</keyword>
<evidence type="ECO:0000256" key="10">
    <source>
        <dbReference type="SAM" id="MobiDB-lite"/>
    </source>
</evidence>
<accession>A0A978W567</accession>
<dbReference type="PANTHER" id="PTHR46539:SF1">
    <property type="entry name" value="E3 UBIQUITIN-PROTEIN LIGASE ATL42"/>
    <property type="match status" value="1"/>
</dbReference>
<dbReference type="GO" id="GO:0008270">
    <property type="term" value="F:zinc ion binding"/>
    <property type="evidence" value="ECO:0007669"/>
    <property type="project" value="UniProtKB-KW"/>
</dbReference>
<dbReference type="GO" id="GO:0016020">
    <property type="term" value="C:membrane"/>
    <property type="evidence" value="ECO:0007669"/>
    <property type="project" value="UniProtKB-SubCell"/>
</dbReference>
<feature type="region of interest" description="Disordered" evidence="10">
    <location>
        <begin position="152"/>
        <end position="177"/>
    </location>
</feature>
<dbReference type="EMBL" id="JAEACU010000001">
    <property type="protein sequence ID" value="KAH7547101.1"/>
    <property type="molecule type" value="Genomic_DNA"/>
</dbReference>